<dbReference type="PROSITE" id="PS50297">
    <property type="entry name" value="ANK_REP_REGION"/>
    <property type="match status" value="2"/>
</dbReference>
<dbReference type="Gene3D" id="1.25.40.20">
    <property type="entry name" value="Ankyrin repeat-containing domain"/>
    <property type="match status" value="3"/>
</dbReference>
<accession>A0ABR4FMX6</accession>
<evidence type="ECO:0000256" key="1">
    <source>
        <dbReference type="ARBA" id="ARBA00022737"/>
    </source>
</evidence>
<dbReference type="Pfam" id="PF12796">
    <property type="entry name" value="Ank_2"/>
    <property type="match status" value="2"/>
</dbReference>
<dbReference type="InterPro" id="IPR002110">
    <property type="entry name" value="Ankyrin_rpt"/>
</dbReference>
<name>A0ABR4FMX6_9EURO</name>
<dbReference type="PROSITE" id="PS50088">
    <property type="entry name" value="ANK_REPEAT"/>
    <property type="match status" value="4"/>
</dbReference>
<dbReference type="PANTHER" id="PTHR24198:SF165">
    <property type="entry name" value="ANKYRIN REPEAT-CONTAINING PROTEIN-RELATED"/>
    <property type="match status" value="1"/>
</dbReference>
<keyword evidence="1" id="KW-0677">Repeat</keyword>
<dbReference type="EMBL" id="JBFTWV010000174">
    <property type="protein sequence ID" value="KAL2784590.1"/>
    <property type="molecule type" value="Genomic_DNA"/>
</dbReference>
<keyword evidence="5" id="KW-1185">Reference proteome</keyword>
<feature type="repeat" description="ANK" evidence="3">
    <location>
        <begin position="226"/>
        <end position="263"/>
    </location>
</feature>
<comment type="caution">
    <text evidence="4">The sequence shown here is derived from an EMBL/GenBank/DDBJ whole genome shotgun (WGS) entry which is preliminary data.</text>
</comment>
<feature type="repeat" description="ANK" evidence="3">
    <location>
        <begin position="127"/>
        <end position="159"/>
    </location>
</feature>
<reference evidence="4 5" key="1">
    <citation type="submission" date="2024-07" db="EMBL/GenBank/DDBJ databases">
        <title>Section-level genome sequencing and comparative genomics of Aspergillus sections Usti and Cavernicolus.</title>
        <authorList>
            <consortium name="Lawrence Berkeley National Laboratory"/>
            <person name="Nybo J.L."/>
            <person name="Vesth T.C."/>
            <person name="Theobald S."/>
            <person name="Frisvad J.C."/>
            <person name="Larsen T.O."/>
            <person name="Kjaerboelling I."/>
            <person name="Rothschild-Mancinelli K."/>
            <person name="Lyhne E.K."/>
            <person name="Kogle M.E."/>
            <person name="Barry K."/>
            <person name="Clum A."/>
            <person name="Na H."/>
            <person name="Ledsgaard L."/>
            <person name="Lin J."/>
            <person name="Lipzen A."/>
            <person name="Kuo A."/>
            <person name="Riley R."/>
            <person name="Mondo S."/>
            <person name="Labutti K."/>
            <person name="Haridas S."/>
            <person name="Pangalinan J."/>
            <person name="Salamov A.A."/>
            <person name="Simmons B.A."/>
            <person name="Magnuson J.K."/>
            <person name="Chen J."/>
            <person name="Drula E."/>
            <person name="Henrissat B."/>
            <person name="Wiebenga A."/>
            <person name="Lubbers R.J."/>
            <person name="Gomes A.C."/>
            <person name="Makela M.R."/>
            <person name="Stajich J."/>
            <person name="Grigoriev I.V."/>
            <person name="Mortensen U.H."/>
            <person name="De Vries R.P."/>
            <person name="Baker S.E."/>
            <person name="Andersen M.R."/>
        </authorList>
    </citation>
    <scope>NUCLEOTIDE SEQUENCE [LARGE SCALE GENOMIC DNA]</scope>
    <source>
        <strain evidence="4 5">CBS 209.92</strain>
    </source>
</reference>
<evidence type="ECO:0000313" key="5">
    <source>
        <dbReference type="Proteomes" id="UP001610563"/>
    </source>
</evidence>
<evidence type="ECO:0000313" key="4">
    <source>
        <dbReference type="EMBL" id="KAL2784590.1"/>
    </source>
</evidence>
<dbReference type="InterPro" id="IPR036770">
    <property type="entry name" value="Ankyrin_rpt-contain_sf"/>
</dbReference>
<organism evidence="4 5">
    <name type="scientific">Aspergillus keveii</name>
    <dbReference type="NCBI Taxonomy" id="714993"/>
    <lineage>
        <taxon>Eukaryota</taxon>
        <taxon>Fungi</taxon>
        <taxon>Dikarya</taxon>
        <taxon>Ascomycota</taxon>
        <taxon>Pezizomycotina</taxon>
        <taxon>Eurotiomycetes</taxon>
        <taxon>Eurotiomycetidae</taxon>
        <taxon>Eurotiales</taxon>
        <taxon>Aspergillaceae</taxon>
        <taxon>Aspergillus</taxon>
        <taxon>Aspergillus subgen. Nidulantes</taxon>
    </lineage>
</organism>
<evidence type="ECO:0000256" key="3">
    <source>
        <dbReference type="PROSITE-ProRule" id="PRU00023"/>
    </source>
</evidence>
<dbReference type="SMART" id="SM00248">
    <property type="entry name" value="ANK"/>
    <property type="match status" value="12"/>
</dbReference>
<sequence length="736" mass="81654">MSRYFSQLPEEITLEICKNLSTRSLAAFVKASSRTYRIGQPVLYSPQPDSRELLYVIKWSAKKNQERSMQYALPMILRSDEETRFRGLIHASKAGFTDIVRTLLDSGVCPDPPITGLQNSENPLEFEESSPLLAALRGGHYEIAEMLLESGTDLGLYGMEETAMLILAGDKRTGQILIDQGLEVQHVDASDHSTMLHKLCNIEHVPLDAIELLLDNGLDINQTNANRESPLDWAIRFGKPISTQQDIVRLLLSRGAQINEPCNPNGDLPVHVALDYAPMVELLIQMGSSVNAVNNRDMTPLGVLGFRDFTIYCNDQEYEVAKALLEAGALLSVNIPWAARLIKRAAISGHVDYIRLLLDAWEWQLSHRQPLSLTARFLAAAALGDIQTMEDVLNIKPEFLDTLLADYPSALEIAAKSRNQETIRFIVSKMHYYAGDHGLALCHVLAHGSEETICLLLSRISFVQKKDLISAVTKHSAVTLALLLGRLGELISERGQSSPQTALEFDDDEKITHKISRALKVAAATGKTEAACRLLQFMARHNLDCNQYHLPLVSAAKHGHDEIALIMIRQGHALNSPDEHGNTPLMIAASLGRVAIMKTLIEAGVDPTETNTRGRSPILMAAAGEHHDAVRYLMDTFPLSRLLPPGNPKTDIERMNLLAYAAKYNVADLGDYIMAHPDIHGNLVELFFWAAYDGKVHLVQVLLSHAPFRLLQHESKLRKQERLNQTALIYATSAPQ</sequence>
<dbReference type="SUPFAM" id="SSF48403">
    <property type="entry name" value="Ankyrin repeat"/>
    <property type="match status" value="2"/>
</dbReference>
<feature type="repeat" description="ANK" evidence="3">
    <location>
        <begin position="191"/>
        <end position="225"/>
    </location>
</feature>
<feature type="repeat" description="ANK" evidence="3">
    <location>
        <begin position="580"/>
        <end position="612"/>
    </location>
</feature>
<protein>
    <submittedName>
        <fullName evidence="4">Ankyrin repeat-containing domain protein</fullName>
    </submittedName>
</protein>
<keyword evidence="2 3" id="KW-0040">ANK repeat</keyword>
<gene>
    <name evidence="4" type="ORF">BJX66DRAFT_343894</name>
</gene>
<dbReference type="Proteomes" id="UP001610563">
    <property type="component" value="Unassembled WGS sequence"/>
</dbReference>
<dbReference type="PANTHER" id="PTHR24198">
    <property type="entry name" value="ANKYRIN REPEAT AND PROTEIN KINASE DOMAIN-CONTAINING PROTEIN"/>
    <property type="match status" value="1"/>
</dbReference>
<proteinExistence type="predicted"/>
<evidence type="ECO:0000256" key="2">
    <source>
        <dbReference type="ARBA" id="ARBA00023043"/>
    </source>
</evidence>